<dbReference type="SUPFAM" id="SSF81653">
    <property type="entry name" value="Calcium ATPase, transduction domain A"/>
    <property type="match status" value="1"/>
</dbReference>
<dbReference type="NCBIfam" id="TIGR01511">
    <property type="entry name" value="ATPase-IB1_Cu"/>
    <property type="match status" value="1"/>
</dbReference>
<dbReference type="CDD" id="cd00371">
    <property type="entry name" value="HMA"/>
    <property type="match status" value="2"/>
</dbReference>
<evidence type="ECO:0000256" key="18">
    <source>
        <dbReference type="ARBA" id="ARBA00029719"/>
    </source>
</evidence>
<dbReference type="PRINTS" id="PR00943">
    <property type="entry name" value="CUATPASE"/>
</dbReference>
<dbReference type="Proteomes" id="UP001172911">
    <property type="component" value="Unassembled WGS sequence"/>
</dbReference>
<dbReference type="GO" id="GO:0043682">
    <property type="term" value="F:P-type divalent copper transporter activity"/>
    <property type="evidence" value="ECO:0007669"/>
    <property type="project" value="TreeGrafter"/>
</dbReference>
<evidence type="ECO:0000256" key="11">
    <source>
        <dbReference type="ARBA" id="ARBA00022840"/>
    </source>
</evidence>
<dbReference type="SFLD" id="SFLDG00002">
    <property type="entry name" value="C1.7:_P-type_atpase_like"/>
    <property type="match status" value="1"/>
</dbReference>
<dbReference type="Gene3D" id="3.40.1110.10">
    <property type="entry name" value="Calcium-transporting ATPase, cytoplasmic domain N"/>
    <property type="match status" value="1"/>
</dbReference>
<dbReference type="InterPro" id="IPR027256">
    <property type="entry name" value="P-typ_ATPase_IB"/>
</dbReference>
<dbReference type="InterPro" id="IPR017969">
    <property type="entry name" value="Heavy-metal-associated_CS"/>
</dbReference>
<dbReference type="Gene3D" id="3.30.70.100">
    <property type="match status" value="2"/>
</dbReference>
<dbReference type="InterPro" id="IPR044492">
    <property type="entry name" value="P_typ_ATPase_HD_dom"/>
</dbReference>
<evidence type="ECO:0000256" key="12">
    <source>
        <dbReference type="ARBA" id="ARBA00022842"/>
    </source>
</evidence>
<keyword evidence="6 21" id="KW-0812">Transmembrane</keyword>
<evidence type="ECO:0000256" key="15">
    <source>
        <dbReference type="ARBA" id="ARBA00023008"/>
    </source>
</evidence>
<dbReference type="InterPro" id="IPR036412">
    <property type="entry name" value="HAD-like_sf"/>
</dbReference>
<dbReference type="InterPro" id="IPR018303">
    <property type="entry name" value="ATPase_P-typ_P_site"/>
</dbReference>
<dbReference type="GO" id="GO:0005886">
    <property type="term" value="C:plasma membrane"/>
    <property type="evidence" value="ECO:0007669"/>
    <property type="project" value="UniProtKB-SubCell"/>
</dbReference>
<evidence type="ECO:0000256" key="2">
    <source>
        <dbReference type="ARBA" id="ARBA00006024"/>
    </source>
</evidence>
<keyword evidence="9 21" id="KW-0547">Nucleotide-binding</keyword>
<dbReference type="PROSITE" id="PS50846">
    <property type="entry name" value="HMA_2"/>
    <property type="match status" value="2"/>
</dbReference>
<evidence type="ECO:0000256" key="7">
    <source>
        <dbReference type="ARBA" id="ARBA00022723"/>
    </source>
</evidence>
<evidence type="ECO:0000313" key="24">
    <source>
        <dbReference type="Proteomes" id="UP001172911"/>
    </source>
</evidence>
<organism evidence="23 24">
    <name type="scientific">Desulforamulus aquiferis</name>
    <dbReference type="NCBI Taxonomy" id="1397668"/>
    <lineage>
        <taxon>Bacteria</taxon>
        <taxon>Bacillati</taxon>
        <taxon>Bacillota</taxon>
        <taxon>Clostridia</taxon>
        <taxon>Eubacteriales</taxon>
        <taxon>Peptococcaceae</taxon>
        <taxon>Desulforamulus</taxon>
    </lineage>
</organism>
<dbReference type="RefSeq" id="WP_304542518.1">
    <property type="nucleotide sequence ID" value="NZ_JARPTC010000013.1"/>
</dbReference>
<dbReference type="InterPro" id="IPR059000">
    <property type="entry name" value="ATPase_P-type_domA"/>
</dbReference>
<feature type="transmembrane region" description="Helical" evidence="21">
    <location>
        <begin position="161"/>
        <end position="178"/>
    </location>
</feature>
<dbReference type="NCBIfam" id="TIGR01525">
    <property type="entry name" value="ATPase-IB_hvy"/>
    <property type="match status" value="1"/>
</dbReference>
<protein>
    <recommendedName>
        <fullName evidence="4">Copper-exporting P-type ATPase</fullName>
        <ecNumber evidence="3">7.2.2.8</ecNumber>
    </recommendedName>
    <alternativeName>
        <fullName evidence="18">Copper-exporting P-type ATPase A</fullName>
    </alternativeName>
    <alternativeName>
        <fullName evidence="19">Cu(+)-exporting ATPase</fullName>
    </alternativeName>
</protein>
<feature type="transmembrane region" description="Helical" evidence="21">
    <location>
        <begin position="233"/>
        <end position="252"/>
    </location>
</feature>
<evidence type="ECO:0000256" key="4">
    <source>
        <dbReference type="ARBA" id="ARBA00015102"/>
    </source>
</evidence>
<dbReference type="Pfam" id="PF00403">
    <property type="entry name" value="HMA"/>
    <property type="match status" value="2"/>
</dbReference>
<dbReference type="FunFam" id="2.70.150.10:FF:000002">
    <property type="entry name" value="Copper-transporting ATPase 1, putative"/>
    <property type="match status" value="1"/>
</dbReference>
<dbReference type="FunFam" id="3.40.50.1000:FF:000333">
    <property type="entry name" value="Copper-transporting ATPase 2"/>
    <property type="match status" value="1"/>
</dbReference>
<dbReference type="InterPro" id="IPR023214">
    <property type="entry name" value="HAD_sf"/>
</dbReference>
<dbReference type="Gene3D" id="3.40.50.1000">
    <property type="entry name" value="HAD superfamily/HAD-like"/>
    <property type="match status" value="1"/>
</dbReference>
<evidence type="ECO:0000256" key="16">
    <source>
        <dbReference type="ARBA" id="ARBA00023065"/>
    </source>
</evidence>
<dbReference type="PROSITE" id="PS01047">
    <property type="entry name" value="HMA_1"/>
    <property type="match status" value="2"/>
</dbReference>
<comment type="similarity">
    <text evidence="2 21">Belongs to the cation transport ATPase (P-type) (TC 3.A.3) family. Type IB subfamily.</text>
</comment>
<evidence type="ECO:0000256" key="17">
    <source>
        <dbReference type="ARBA" id="ARBA00023136"/>
    </source>
</evidence>
<evidence type="ECO:0000256" key="20">
    <source>
        <dbReference type="ARBA" id="ARBA00049289"/>
    </source>
</evidence>
<keyword evidence="13" id="KW-1278">Translocase</keyword>
<dbReference type="SUPFAM" id="SSF55008">
    <property type="entry name" value="HMA, heavy metal-associated domain"/>
    <property type="match status" value="2"/>
</dbReference>
<evidence type="ECO:0000256" key="6">
    <source>
        <dbReference type="ARBA" id="ARBA00022692"/>
    </source>
</evidence>
<keyword evidence="11 21" id="KW-0067">ATP-binding</keyword>
<evidence type="ECO:0000256" key="21">
    <source>
        <dbReference type="RuleBase" id="RU362081"/>
    </source>
</evidence>
<evidence type="ECO:0000256" key="9">
    <source>
        <dbReference type="ARBA" id="ARBA00022741"/>
    </source>
</evidence>
<evidence type="ECO:0000256" key="8">
    <source>
        <dbReference type="ARBA" id="ARBA00022737"/>
    </source>
</evidence>
<dbReference type="NCBIfam" id="TIGR01494">
    <property type="entry name" value="ATPase_P-type"/>
    <property type="match status" value="1"/>
</dbReference>
<sequence>MKQLTLKIKGMTCASCVRRVETGLEIIKGVREANVNLSTEKVTINYDESTIKAEQIIASIEKMGYKAYSSQVEKATLPIGGMTCASCVRRIESAVKKLVGVTSVSVNLATEKVTVEYDGDVISLSDIKGKVVELGYQAFEAQMETAVDREKLEREKEMRKLRFDFLLGAVLTTIVLIGSLPDMMEGWGQWVPAVLVMPLTKLLLTTPVQFISGWRFYRGAYAALSHGTSDMNVLVAMGTTSAWLYSAAMTLFPDFLTNLGFPYQLYYDVATVITTLILLGRLLEAKAKGKTSEAIRKLMGMQAKTARVIRKNQEIDIPIEDVILGDIVIVRPGEKVPVDGDIISGRSSLDESMLTGESMPVEKSIGDEVIGATINKTGVFKFRTTKVGKDTMLAQIIKLVEEAQGSKAPIQKLVDVVSAYFVPAVVITAIISFILWWAFGPEPSLIFGLTTFIAVLIIACPCALGLATPTAIMVGTGKGAENGILIKGAESLESAYKIKTIVFDKTGTITVGEPSLTDLIVTDDFQKEEVLHLIASVETRSEHPLGEAIVKSAKEKGLHLIEPEEFEAIPGHGILAKVLGKAILIGNLRLMKSKNVDFSDNMLNVSDKLADEGKTPMFIAINGNAIGVIAVADTVKETSLRAIKELKRMGIEVIMLTGDNRRTADAVGRQVGIDRVLAEVLPEHKAQEVKKLQEEGKVVAMVGDGINDAPALAQADVGIAIGTGTDVAMEASDITLIRGDLRGVPTAIRLSKSTMVMIWQNLFWAFAYNIVLIPVAAGLLWPFFGIILNPMLAAAAMAFSSISVVLNTMRLKAFKPAAELMD</sequence>
<evidence type="ECO:0000313" key="23">
    <source>
        <dbReference type="EMBL" id="MDO7787373.1"/>
    </source>
</evidence>
<dbReference type="CDD" id="cd02094">
    <property type="entry name" value="P-type_ATPase_Cu-like"/>
    <property type="match status" value="1"/>
</dbReference>
<accession>A0AAW7ZCE5</accession>
<keyword evidence="24" id="KW-1185">Reference proteome</keyword>
<dbReference type="PANTHER" id="PTHR43520:SF8">
    <property type="entry name" value="P-TYPE CU(+) TRANSPORTER"/>
    <property type="match status" value="1"/>
</dbReference>
<dbReference type="InterPro" id="IPR023299">
    <property type="entry name" value="ATPase_P-typ_cyto_dom_N"/>
</dbReference>
<dbReference type="PRINTS" id="PR00119">
    <property type="entry name" value="CATATPASE"/>
</dbReference>
<dbReference type="GO" id="GO:0140581">
    <property type="term" value="F:P-type monovalent copper transporter activity"/>
    <property type="evidence" value="ECO:0007669"/>
    <property type="project" value="UniProtKB-EC"/>
</dbReference>
<dbReference type="Pfam" id="PF00702">
    <property type="entry name" value="Hydrolase"/>
    <property type="match status" value="1"/>
</dbReference>
<evidence type="ECO:0000256" key="13">
    <source>
        <dbReference type="ARBA" id="ARBA00022967"/>
    </source>
</evidence>
<dbReference type="GO" id="GO:0005507">
    <property type="term" value="F:copper ion binding"/>
    <property type="evidence" value="ECO:0007669"/>
    <property type="project" value="InterPro"/>
</dbReference>
<dbReference type="Gene3D" id="2.70.150.10">
    <property type="entry name" value="Calcium-transporting ATPase, cytoplasmic transduction domain A"/>
    <property type="match status" value="1"/>
</dbReference>
<keyword evidence="15" id="KW-0186">Copper</keyword>
<dbReference type="InterPro" id="IPR023298">
    <property type="entry name" value="ATPase_P-typ_TM_dom_sf"/>
</dbReference>
<dbReference type="PRINTS" id="PR00942">
    <property type="entry name" value="CUATPASEI"/>
</dbReference>
<dbReference type="PANTHER" id="PTHR43520">
    <property type="entry name" value="ATP7, ISOFORM B"/>
    <property type="match status" value="1"/>
</dbReference>
<dbReference type="EC" id="7.2.2.8" evidence="3"/>
<feature type="transmembrane region" description="Helical" evidence="21">
    <location>
        <begin position="762"/>
        <end position="781"/>
    </location>
</feature>
<dbReference type="FunFam" id="3.30.70.100:FF:000005">
    <property type="entry name" value="Copper-exporting P-type ATPase A"/>
    <property type="match status" value="2"/>
</dbReference>
<feature type="transmembrane region" description="Helical" evidence="21">
    <location>
        <begin position="190"/>
        <end position="212"/>
    </location>
</feature>
<keyword evidence="14 21" id="KW-1133">Transmembrane helix</keyword>
<dbReference type="InterPro" id="IPR006122">
    <property type="entry name" value="HMA_Cu_ion-bd"/>
</dbReference>
<keyword evidence="21" id="KW-1003">Cell membrane</keyword>
<dbReference type="InterPro" id="IPR036163">
    <property type="entry name" value="HMA_dom_sf"/>
</dbReference>
<dbReference type="AlphaFoldDB" id="A0AAW7ZCE5"/>
<dbReference type="GO" id="GO:0055070">
    <property type="term" value="P:copper ion homeostasis"/>
    <property type="evidence" value="ECO:0007669"/>
    <property type="project" value="TreeGrafter"/>
</dbReference>
<evidence type="ECO:0000256" key="5">
    <source>
        <dbReference type="ARBA" id="ARBA00022448"/>
    </source>
</evidence>
<dbReference type="SUPFAM" id="SSF81665">
    <property type="entry name" value="Calcium ATPase, transmembrane domain M"/>
    <property type="match status" value="1"/>
</dbReference>
<feature type="transmembrane region" description="Helical" evidence="21">
    <location>
        <begin position="417"/>
        <end position="439"/>
    </location>
</feature>
<evidence type="ECO:0000256" key="1">
    <source>
        <dbReference type="ARBA" id="ARBA00004651"/>
    </source>
</evidence>
<keyword evidence="10" id="KW-0187">Copper transport</keyword>
<feature type="transmembrane region" description="Helical" evidence="21">
    <location>
        <begin position="264"/>
        <end position="283"/>
    </location>
</feature>
<reference evidence="23" key="2">
    <citation type="submission" date="2023-03" db="EMBL/GenBank/DDBJ databases">
        <authorList>
            <person name="Zhang Z."/>
        </authorList>
    </citation>
    <scope>NUCLEOTIDE SEQUENCE</scope>
    <source>
        <strain evidence="23">DSA</strain>
    </source>
</reference>
<dbReference type="InterPro" id="IPR006121">
    <property type="entry name" value="HMA_dom"/>
</dbReference>
<dbReference type="GO" id="GO:0005524">
    <property type="term" value="F:ATP binding"/>
    <property type="evidence" value="ECO:0007669"/>
    <property type="project" value="UniProtKB-UniRule"/>
</dbReference>
<keyword evidence="16" id="KW-0406">Ion transport</keyword>
<feature type="domain" description="HMA" evidence="22">
    <location>
        <begin position="2"/>
        <end position="68"/>
    </location>
</feature>
<dbReference type="InterPro" id="IPR008250">
    <property type="entry name" value="ATPase_P-typ_transduc_dom_A_sf"/>
</dbReference>
<dbReference type="SFLD" id="SFLDS00003">
    <property type="entry name" value="Haloacid_Dehalogenase"/>
    <property type="match status" value="1"/>
</dbReference>
<keyword evidence="12" id="KW-0460">Magnesium</keyword>
<proteinExistence type="inferred from homology"/>
<evidence type="ECO:0000256" key="10">
    <source>
        <dbReference type="ARBA" id="ARBA00022796"/>
    </source>
</evidence>
<feature type="domain" description="HMA" evidence="22">
    <location>
        <begin position="73"/>
        <end position="139"/>
    </location>
</feature>
<dbReference type="GO" id="GO:0016887">
    <property type="term" value="F:ATP hydrolysis activity"/>
    <property type="evidence" value="ECO:0007669"/>
    <property type="project" value="InterPro"/>
</dbReference>
<dbReference type="Pfam" id="PF00122">
    <property type="entry name" value="E1-E2_ATPase"/>
    <property type="match status" value="1"/>
</dbReference>
<keyword evidence="17 21" id="KW-0472">Membrane</keyword>
<dbReference type="SUPFAM" id="SSF56784">
    <property type="entry name" value="HAD-like"/>
    <property type="match status" value="1"/>
</dbReference>
<dbReference type="NCBIfam" id="TIGR00003">
    <property type="entry name" value="copper ion binding protein"/>
    <property type="match status" value="2"/>
</dbReference>
<keyword evidence="5" id="KW-0813">Transport</keyword>
<dbReference type="InterPro" id="IPR001757">
    <property type="entry name" value="P_typ_ATPase"/>
</dbReference>
<dbReference type="SFLD" id="SFLDF00027">
    <property type="entry name" value="p-type_atpase"/>
    <property type="match status" value="1"/>
</dbReference>
<keyword evidence="8" id="KW-0677">Repeat</keyword>
<evidence type="ECO:0000256" key="19">
    <source>
        <dbReference type="ARBA" id="ARBA00033239"/>
    </source>
</evidence>
<name>A0AAW7ZCE5_9FIRM</name>
<comment type="subcellular location">
    <subcellularLocation>
        <location evidence="1">Cell membrane</location>
        <topology evidence="1">Multi-pass membrane protein</topology>
    </subcellularLocation>
</comment>
<keyword evidence="7 21" id="KW-0479">Metal-binding</keyword>
<feature type="transmembrane region" description="Helical" evidence="21">
    <location>
        <begin position="787"/>
        <end position="806"/>
    </location>
</feature>
<evidence type="ECO:0000256" key="3">
    <source>
        <dbReference type="ARBA" id="ARBA00012517"/>
    </source>
</evidence>
<feature type="transmembrane region" description="Helical" evidence="21">
    <location>
        <begin position="445"/>
        <end position="468"/>
    </location>
</feature>
<evidence type="ECO:0000259" key="22">
    <source>
        <dbReference type="PROSITE" id="PS50846"/>
    </source>
</evidence>
<dbReference type="EMBL" id="JARPTC010000013">
    <property type="protein sequence ID" value="MDO7787373.1"/>
    <property type="molecule type" value="Genomic_DNA"/>
</dbReference>
<reference evidence="23" key="1">
    <citation type="journal article" date="2023" name="J. Hazard. Mater.">
        <title>Anaerobic biodegradation of pyrene and benzo[a]pyrene by a new sulfate-reducing Desulforamulus aquiferis strain DSA.</title>
        <authorList>
            <person name="Zhang Z."/>
            <person name="Sun J."/>
            <person name="Gong X."/>
            <person name="Wang C."/>
            <person name="Wang H."/>
        </authorList>
    </citation>
    <scope>NUCLEOTIDE SEQUENCE</scope>
    <source>
        <strain evidence="23">DSA</strain>
    </source>
</reference>
<gene>
    <name evidence="23" type="ORF">P6N53_09095</name>
</gene>
<dbReference type="PROSITE" id="PS00154">
    <property type="entry name" value="ATPASE_E1_E2"/>
    <property type="match status" value="1"/>
</dbReference>
<comment type="catalytic activity">
    <reaction evidence="20">
        <text>Cu(+)(in) + ATP + H2O = Cu(+)(out) + ADP + phosphate + H(+)</text>
        <dbReference type="Rhea" id="RHEA:25792"/>
        <dbReference type="ChEBI" id="CHEBI:15377"/>
        <dbReference type="ChEBI" id="CHEBI:15378"/>
        <dbReference type="ChEBI" id="CHEBI:30616"/>
        <dbReference type="ChEBI" id="CHEBI:43474"/>
        <dbReference type="ChEBI" id="CHEBI:49552"/>
        <dbReference type="ChEBI" id="CHEBI:456216"/>
        <dbReference type="EC" id="7.2.2.8"/>
    </reaction>
</comment>
<evidence type="ECO:0000256" key="14">
    <source>
        <dbReference type="ARBA" id="ARBA00022989"/>
    </source>
</evidence>
<comment type="caution">
    <text evidence="23">The sequence shown here is derived from an EMBL/GenBank/DDBJ whole genome shotgun (WGS) entry which is preliminary data.</text>
</comment>